<dbReference type="AlphaFoldDB" id="A0A6F9DL13"/>
<dbReference type="InterPro" id="IPR024079">
    <property type="entry name" value="MetalloPept_cat_dom_sf"/>
</dbReference>
<feature type="region of interest" description="Disordered" evidence="21">
    <location>
        <begin position="62"/>
        <end position="94"/>
    </location>
</feature>
<feature type="binding site" description="in inhibited form" evidence="16">
    <location>
        <position position="203"/>
    </location>
    <ligand>
        <name>Zn(2+)</name>
        <dbReference type="ChEBI" id="CHEBI:29105"/>
        <label>2</label>
        <note>catalytic</note>
    </ligand>
</feature>
<feature type="disulfide bond" evidence="19">
    <location>
        <begin position="466"/>
        <end position="493"/>
    </location>
</feature>
<feature type="binding site" evidence="16">
    <location>
        <position position="314"/>
    </location>
    <ligand>
        <name>Ca(2+)</name>
        <dbReference type="ChEBI" id="CHEBI:29108"/>
        <label>1</label>
    </ligand>
</feature>
<keyword evidence="12" id="KW-0482">Metalloprotease</keyword>
<evidence type="ECO:0000256" key="22">
    <source>
        <dbReference type="SAM" id="SignalP"/>
    </source>
</evidence>
<dbReference type="PROSITE" id="PS00023">
    <property type="entry name" value="FN2_1"/>
    <property type="match status" value="1"/>
</dbReference>
<comment type="subcellular location">
    <subcellularLocation>
        <location evidence="1">Secreted</location>
        <location evidence="1">Extracellular space</location>
        <location evidence="1">Extracellular matrix</location>
    </subcellularLocation>
</comment>
<feature type="binding site" evidence="16">
    <location>
        <position position="309"/>
    </location>
    <ligand>
        <name>Zn(2+)</name>
        <dbReference type="ChEBI" id="CHEBI:29105"/>
        <label>1</label>
    </ligand>
</feature>
<dbReference type="PANTHER" id="PTHR10201">
    <property type="entry name" value="MATRIX METALLOPROTEINASE"/>
    <property type="match status" value="1"/>
</dbReference>
<evidence type="ECO:0000256" key="1">
    <source>
        <dbReference type="ARBA" id="ARBA00004498"/>
    </source>
</evidence>
<keyword evidence="6 16" id="KW-0479">Metal-binding</keyword>
<evidence type="ECO:0000256" key="8">
    <source>
        <dbReference type="ARBA" id="ARBA00022737"/>
    </source>
</evidence>
<evidence type="ECO:0000256" key="2">
    <source>
        <dbReference type="ARBA" id="ARBA00010370"/>
    </source>
</evidence>
<feature type="binding site" evidence="16">
    <location>
        <position position="270"/>
    </location>
    <ligand>
        <name>Ca(2+)</name>
        <dbReference type="ChEBI" id="CHEBI:29108"/>
        <label>2</label>
    </ligand>
</feature>
<evidence type="ECO:0000256" key="11">
    <source>
        <dbReference type="ARBA" id="ARBA00022837"/>
    </source>
</evidence>
<organism evidence="24">
    <name type="scientific">Phallusia mammillata</name>
    <dbReference type="NCBI Taxonomy" id="59560"/>
    <lineage>
        <taxon>Eukaryota</taxon>
        <taxon>Metazoa</taxon>
        <taxon>Chordata</taxon>
        <taxon>Tunicata</taxon>
        <taxon>Ascidiacea</taxon>
        <taxon>Phlebobranchia</taxon>
        <taxon>Ascidiidae</taxon>
        <taxon>Phallusia</taxon>
    </lineage>
</organism>
<comment type="cofactor">
    <cofactor evidence="16">
        <name>Zn(2+)</name>
        <dbReference type="ChEBI" id="CHEBI:29105"/>
    </cofactor>
    <text evidence="16">Binds 2 Zn(2+) ions per subunit.</text>
</comment>
<dbReference type="InterPro" id="IPR021158">
    <property type="entry name" value="Pept_M10A_Zn_BS"/>
</dbReference>
<feature type="domain" description="Fibronectin type-II" evidence="23">
    <location>
        <begin position="389"/>
        <end position="437"/>
    </location>
</feature>
<dbReference type="PROSITE" id="PS00546">
    <property type="entry name" value="CYSTEINE_SWITCH"/>
    <property type="match status" value="1"/>
</dbReference>
<dbReference type="Gene3D" id="3.40.390.10">
    <property type="entry name" value="Collagenase (Catalytic Domain)"/>
    <property type="match status" value="1"/>
</dbReference>
<feature type="binding site" evidence="16">
    <location>
        <position position="657"/>
    </location>
    <ligand>
        <name>Ca(2+)</name>
        <dbReference type="ChEBI" id="CHEBI:29108"/>
        <label>4</label>
    </ligand>
</feature>
<keyword evidence="11 16" id="KW-0106">Calcium</keyword>
<evidence type="ECO:0000256" key="6">
    <source>
        <dbReference type="ARBA" id="ARBA00022723"/>
    </source>
</evidence>
<dbReference type="InterPro" id="IPR018486">
    <property type="entry name" value="Hemopexin_CS"/>
</dbReference>
<reference evidence="24" key="1">
    <citation type="submission" date="2020-04" db="EMBL/GenBank/DDBJ databases">
        <authorList>
            <person name="Neveu A P."/>
        </authorList>
    </citation>
    <scope>NUCLEOTIDE SEQUENCE</scope>
    <source>
        <tissue evidence="24">Whole embryo</tissue>
    </source>
</reference>
<feature type="binding site" evidence="16">
    <location>
        <position position="612"/>
    </location>
    <ligand>
        <name>Ca(2+)</name>
        <dbReference type="ChEBI" id="CHEBI:29108"/>
        <label>4</label>
    </ligand>
</feature>
<dbReference type="PROSITE" id="PS51642">
    <property type="entry name" value="HEMOPEXIN_2"/>
    <property type="match status" value="3"/>
</dbReference>
<dbReference type="PRINTS" id="PR00013">
    <property type="entry name" value="FNTYPEII"/>
</dbReference>
<evidence type="ECO:0000256" key="17">
    <source>
        <dbReference type="PIRSR" id="PIRSR621190-3"/>
    </source>
</evidence>
<feature type="binding site" evidence="16">
    <location>
        <position position="314"/>
    </location>
    <ligand>
        <name>Ca(2+)</name>
        <dbReference type="ChEBI" id="CHEBI:29108"/>
        <label>3</label>
    </ligand>
</feature>
<keyword evidence="15 17" id="KW-1015">Disulfide bond</keyword>
<dbReference type="CDD" id="cd00094">
    <property type="entry name" value="HX"/>
    <property type="match status" value="1"/>
</dbReference>
<dbReference type="GO" id="GO:0031012">
    <property type="term" value="C:extracellular matrix"/>
    <property type="evidence" value="ECO:0007669"/>
    <property type="project" value="InterPro"/>
</dbReference>
<dbReference type="InterPro" id="IPR000585">
    <property type="entry name" value="Hemopexin-like_dom"/>
</dbReference>
<keyword evidence="4" id="KW-0272">Extracellular matrix</keyword>
<keyword evidence="5" id="KW-0645">Protease</keyword>
<evidence type="ECO:0000256" key="19">
    <source>
        <dbReference type="PROSITE-ProRule" id="PRU00479"/>
    </source>
</evidence>
<keyword evidence="13" id="KW-0177">Collagen degradation</keyword>
<feature type="domain" description="Fibronectin type-II" evidence="23">
    <location>
        <begin position="447"/>
        <end position="495"/>
    </location>
</feature>
<feature type="disulfide bond" evidence="19">
    <location>
        <begin position="394"/>
        <end position="420"/>
    </location>
</feature>
<dbReference type="InterPro" id="IPR018487">
    <property type="entry name" value="Hemopexin-like_repeat"/>
</dbReference>
<dbReference type="InterPro" id="IPR036365">
    <property type="entry name" value="PGBD-like_sf"/>
</dbReference>
<dbReference type="GO" id="GO:0004222">
    <property type="term" value="F:metalloendopeptidase activity"/>
    <property type="evidence" value="ECO:0007669"/>
    <property type="project" value="InterPro"/>
</dbReference>
<dbReference type="Pfam" id="PF00045">
    <property type="entry name" value="Hemopexin"/>
    <property type="match status" value="3"/>
</dbReference>
<evidence type="ECO:0000256" key="20">
    <source>
        <dbReference type="PROSITE-ProRule" id="PRU01011"/>
    </source>
</evidence>
<evidence type="ECO:0000256" key="18">
    <source>
        <dbReference type="PIRSR" id="PIRSR621190-4"/>
    </source>
</evidence>
<dbReference type="GO" id="GO:0030574">
    <property type="term" value="P:collagen catabolic process"/>
    <property type="evidence" value="ECO:0007669"/>
    <property type="project" value="UniProtKB-KW"/>
</dbReference>
<feature type="binding site" evidence="16">
    <location>
        <position position="307"/>
    </location>
    <ligand>
        <name>Ca(2+)</name>
        <dbReference type="ChEBI" id="CHEBI:29108"/>
        <label>2</label>
    </ligand>
</feature>
<dbReference type="FunFam" id="2.10.10.10:FF:000001">
    <property type="entry name" value="Fibronectin 1a isoform 1"/>
    <property type="match status" value="3"/>
</dbReference>
<feature type="binding site" evidence="16">
    <location>
        <position position="287"/>
    </location>
    <ligand>
        <name>Ca(2+)</name>
        <dbReference type="ChEBI" id="CHEBI:29108"/>
        <label>3</label>
    </ligand>
</feature>
<dbReference type="FunFam" id="2.110.10.10:FF:000002">
    <property type="entry name" value="Matrix metallopeptidase 3"/>
    <property type="match status" value="1"/>
</dbReference>
<feature type="repeat" description="Hemopexin" evidence="20">
    <location>
        <begin position="653"/>
        <end position="700"/>
    </location>
</feature>
<evidence type="ECO:0000256" key="14">
    <source>
        <dbReference type="ARBA" id="ARBA00023145"/>
    </source>
</evidence>
<gene>
    <name evidence="24" type="primary">Mmp2</name>
</gene>
<feature type="disulfide bond" evidence="17">
    <location>
        <begin position="606"/>
        <end position="799"/>
    </location>
</feature>
<feature type="binding site" evidence="16">
    <location>
        <position position="295"/>
    </location>
    <ligand>
        <name>Zn(2+)</name>
        <dbReference type="ChEBI" id="CHEBI:29105"/>
        <label>1</label>
    </ligand>
</feature>
<feature type="disulfide bond" evidence="19">
    <location>
        <begin position="336"/>
        <end position="362"/>
    </location>
</feature>
<protein>
    <submittedName>
        <fullName evidence="24">72 kDa type IV collagenase-like</fullName>
    </submittedName>
</protein>
<dbReference type="PRINTS" id="PR00138">
    <property type="entry name" value="MATRIXIN"/>
</dbReference>
<dbReference type="Pfam" id="PF00413">
    <property type="entry name" value="Peptidase_M10"/>
    <property type="match status" value="2"/>
</dbReference>
<feature type="disulfide bond" evidence="19">
    <location>
        <begin position="452"/>
        <end position="478"/>
    </location>
</feature>
<dbReference type="SUPFAM" id="SSF50923">
    <property type="entry name" value="Hemopexin-like domain"/>
    <property type="match status" value="1"/>
</dbReference>
<dbReference type="InterPro" id="IPR013806">
    <property type="entry name" value="Kringle-like"/>
</dbReference>
<feature type="modified residue" description="Phosphotyrosine; by PKDCC" evidence="18">
    <location>
        <position position="689"/>
    </location>
</feature>
<dbReference type="SUPFAM" id="SSF47090">
    <property type="entry name" value="PGBD-like"/>
    <property type="match status" value="1"/>
</dbReference>
<feature type="disulfide bond" evidence="19">
    <location>
        <begin position="408"/>
        <end position="435"/>
    </location>
</feature>
<dbReference type="GO" id="GO:0008270">
    <property type="term" value="F:zinc ion binding"/>
    <property type="evidence" value="ECO:0007669"/>
    <property type="project" value="InterPro"/>
</dbReference>
<evidence type="ECO:0000259" key="23">
    <source>
        <dbReference type="PROSITE" id="PS51092"/>
    </source>
</evidence>
<feature type="repeat" description="Hemopexin" evidence="20">
    <location>
        <begin position="608"/>
        <end position="652"/>
    </location>
</feature>
<dbReference type="GO" id="GO:0005615">
    <property type="term" value="C:extracellular space"/>
    <property type="evidence" value="ECO:0007669"/>
    <property type="project" value="TreeGrafter"/>
</dbReference>
<dbReference type="Gene3D" id="2.110.10.10">
    <property type="entry name" value="Hemopexin-like domain"/>
    <property type="match status" value="1"/>
</dbReference>
<dbReference type="InterPro" id="IPR021190">
    <property type="entry name" value="Pept_M10A"/>
</dbReference>
<feature type="chain" id="PRO_5026270722" evidence="22">
    <location>
        <begin position="23"/>
        <end position="823"/>
    </location>
</feature>
<dbReference type="PANTHER" id="PTHR10201:SF331">
    <property type="entry name" value="MATRIX METALLOPROTEINASE-14-LIKE ISOFORM X1"/>
    <property type="match status" value="1"/>
</dbReference>
<feature type="repeat" description="Hemopexin" evidence="20">
    <location>
        <begin position="702"/>
        <end position="753"/>
    </location>
</feature>
<dbReference type="InterPro" id="IPR036375">
    <property type="entry name" value="Hemopexin-like_dom_sf"/>
</dbReference>
<evidence type="ECO:0000256" key="5">
    <source>
        <dbReference type="ARBA" id="ARBA00022670"/>
    </source>
</evidence>
<proteinExistence type="evidence at transcript level"/>
<comment type="similarity">
    <text evidence="2">Belongs to the peptidase M10A family.</text>
</comment>
<evidence type="ECO:0000256" key="16">
    <source>
        <dbReference type="PIRSR" id="PIRSR621190-2"/>
    </source>
</evidence>
<dbReference type="InterPro" id="IPR006026">
    <property type="entry name" value="Peptidase_Metallo"/>
</dbReference>
<evidence type="ECO:0000313" key="24">
    <source>
        <dbReference type="EMBL" id="CAB3263881.1"/>
    </source>
</evidence>
<feature type="binding site" evidence="16">
    <location>
        <position position="282"/>
    </location>
    <ligand>
        <name>Zn(2+)</name>
        <dbReference type="ChEBI" id="CHEBI:29105"/>
        <label>1</label>
    </ligand>
</feature>
<evidence type="ECO:0000256" key="13">
    <source>
        <dbReference type="ARBA" id="ARBA00023105"/>
    </source>
</evidence>
<dbReference type="SMART" id="SM00059">
    <property type="entry name" value="FN2"/>
    <property type="match status" value="3"/>
</dbReference>
<comment type="cofactor">
    <cofactor evidence="16">
        <name>Ca(2+)</name>
        <dbReference type="ChEBI" id="CHEBI:29108"/>
    </cofactor>
    <text evidence="16">Can bind about 5 Ca(2+) ions per subunit.</text>
</comment>
<feature type="binding site" evidence="16">
    <location>
        <position position="292"/>
    </location>
    <ligand>
        <name>Ca(2+)</name>
        <dbReference type="ChEBI" id="CHEBI:29108"/>
        <label>3</label>
    </ligand>
</feature>
<name>A0A6F9DL13_9ASCI</name>
<dbReference type="CDD" id="cd00062">
    <property type="entry name" value="FN2"/>
    <property type="match status" value="3"/>
</dbReference>
<keyword evidence="14" id="KW-0865">Zymogen</keyword>
<dbReference type="Pfam" id="PF00040">
    <property type="entry name" value="fn2"/>
    <property type="match status" value="2"/>
</dbReference>
<sequence>MRFTKLLAVVVLLLVVVSLCESGRGGRRLQAGRPRRRRPNRLRGTWRPRDFQRVKRLRLNKLGPAGEGPYTSVHLAPPPQNLEIPSGGIPGAQPSYIRQQRSQLSANFGNNPVPPSNVPPSLHSTDVPPDPNLGRPIADGIHQLTQSQKEDIALQFLFNFNYTTEGSLVTKAELVTQFQRNYGLEETGELDDRTVAMMLKPRCGYPDQPAAYRLFPNREHWTESTVTYKITGYTPDMSPCLVRNTFKRAFRVWEEIVELDFVETDQSNADMIIYFGYGEHGDGYPFDQQNGLLAHAFTAGTTALAGDTHFDEAEFWTQGEGRVYTTYYGNSNGAACVFPFIFENVEYTTCTTAGRDDGLAWCATVPNYDLDQKFGFCPHETLFTYGGNGNGDPCVFPFTFLGKSYDSCTTEGRQDGYRWCATTSDFDADSKWAFCPDRAQGTTGGNANGASCHFPYIFNGEEYLDCTTVGRSDFRLWCSTTANYDVDKQYGFCQGDGYSLFLVAAHEFGHAIGLDHSNQASALMYPSYHYEKNWRLPTDDINGARALYAPRRSTLPVLQLEQCGGDLSETETPTSGSTTTPRPRRTTTPAPRPTTRPTVVDRGNLCEVTHVDALLYFGREIFVFSGTQFWRMFEMTGVKNGPHSINQMWPGLPSTIDAVYIKPNSNNKIVFFKGQRYWVFNGFQLQDGYPKKLSTLGFPKSVHRIDASLNWLRSKNRRRTYFFVGDQYYRYNEERNKMDAGYPKSLSTWSGLPQNIEATMEDPNKKKISMFVQGGRVYMLNNYKVQVAEIEELPVWLGCRERSPGALPLVSNPERRGRQRADP</sequence>
<dbReference type="PROSITE" id="PS51092">
    <property type="entry name" value="FN2_2"/>
    <property type="match status" value="3"/>
</dbReference>
<dbReference type="InterPro" id="IPR000562">
    <property type="entry name" value="FN_type2_dom"/>
</dbReference>
<dbReference type="SMART" id="SM00235">
    <property type="entry name" value="ZnMc"/>
    <property type="match status" value="1"/>
</dbReference>
<dbReference type="SUPFAM" id="SSF55486">
    <property type="entry name" value="Metalloproteases ('zincins'), catalytic domain"/>
    <property type="match status" value="1"/>
</dbReference>
<dbReference type="GO" id="GO:0030198">
    <property type="term" value="P:extracellular matrix organization"/>
    <property type="evidence" value="ECO:0007669"/>
    <property type="project" value="TreeGrafter"/>
</dbReference>
<feature type="binding site" evidence="16">
    <location>
        <position position="280"/>
    </location>
    <ligand>
        <name>Zn(2+)</name>
        <dbReference type="ChEBI" id="CHEBI:29105"/>
        <label>1</label>
    </ligand>
</feature>
<evidence type="ECO:0000256" key="9">
    <source>
        <dbReference type="ARBA" id="ARBA00022801"/>
    </source>
</evidence>
<dbReference type="GO" id="GO:0006508">
    <property type="term" value="P:proteolysis"/>
    <property type="evidence" value="ECO:0007669"/>
    <property type="project" value="UniProtKB-KW"/>
</dbReference>
<dbReference type="Gene3D" id="2.10.10.10">
    <property type="entry name" value="Fibronectin, type II, collagen-binding"/>
    <property type="match status" value="3"/>
</dbReference>
<keyword evidence="7 22" id="KW-0732">Signal</keyword>
<feature type="signal peptide" evidence="22">
    <location>
        <begin position="1"/>
        <end position="22"/>
    </location>
</feature>
<evidence type="ECO:0000256" key="4">
    <source>
        <dbReference type="ARBA" id="ARBA00022530"/>
    </source>
</evidence>
<feature type="disulfide bond" evidence="19">
    <location>
        <begin position="350"/>
        <end position="377"/>
    </location>
</feature>
<accession>A0A6F9DL13</accession>
<feature type="region of interest" description="Disordered" evidence="21">
    <location>
        <begin position="564"/>
        <end position="598"/>
    </location>
</feature>
<feature type="region of interest" description="Disordered" evidence="21">
    <location>
        <begin position="25"/>
        <end position="49"/>
    </location>
</feature>
<evidence type="ECO:0000256" key="7">
    <source>
        <dbReference type="ARBA" id="ARBA00022729"/>
    </source>
</evidence>
<dbReference type="InterPro" id="IPR001818">
    <property type="entry name" value="Pept_M10_metallopeptidase"/>
</dbReference>
<evidence type="ECO:0000256" key="15">
    <source>
        <dbReference type="ARBA" id="ARBA00023157"/>
    </source>
</evidence>
<keyword evidence="10 16" id="KW-0862">Zinc</keyword>
<dbReference type="SMART" id="SM00120">
    <property type="entry name" value="HX"/>
    <property type="match status" value="4"/>
</dbReference>
<evidence type="ECO:0000256" key="12">
    <source>
        <dbReference type="ARBA" id="ARBA00023049"/>
    </source>
</evidence>
<dbReference type="InterPro" id="IPR036943">
    <property type="entry name" value="FN_type2_sf"/>
</dbReference>
<keyword evidence="9" id="KW-0378">Hydrolase</keyword>
<dbReference type="PROSITE" id="PS00024">
    <property type="entry name" value="HEMOPEXIN"/>
    <property type="match status" value="1"/>
</dbReference>
<dbReference type="EMBL" id="LR788019">
    <property type="protein sequence ID" value="CAB3263881.1"/>
    <property type="molecule type" value="mRNA"/>
</dbReference>
<feature type="binding site" evidence="16">
    <location>
        <position position="311"/>
    </location>
    <ligand>
        <name>Ca(2+)</name>
        <dbReference type="ChEBI" id="CHEBI:29108"/>
        <label>3</label>
    </ligand>
</feature>
<feature type="compositionally biased region" description="Basic residues" evidence="21">
    <location>
        <begin position="33"/>
        <end position="46"/>
    </location>
</feature>
<keyword evidence="3" id="KW-0964">Secreted</keyword>
<feature type="domain" description="Fibronectin type-II" evidence="23">
    <location>
        <begin position="331"/>
        <end position="379"/>
    </location>
</feature>
<evidence type="ECO:0000256" key="3">
    <source>
        <dbReference type="ARBA" id="ARBA00022525"/>
    </source>
</evidence>
<evidence type="ECO:0000256" key="10">
    <source>
        <dbReference type="ARBA" id="ARBA00022833"/>
    </source>
</evidence>
<dbReference type="SUPFAM" id="SSF57440">
    <property type="entry name" value="Kringle-like"/>
    <property type="match status" value="3"/>
</dbReference>
<keyword evidence="8" id="KW-0677">Repeat</keyword>
<feature type="binding site" evidence="16">
    <location>
        <position position="236"/>
    </location>
    <ligand>
        <name>Ca(2+)</name>
        <dbReference type="ChEBI" id="CHEBI:29108"/>
        <label>1</label>
    </ligand>
</feature>
<feature type="compositionally biased region" description="Low complexity" evidence="21">
    <location>
        <begin position="570"/>
        <end position="598"/>
    </location>
</feature>
<evidence type="ECO:0000256" key="21">
    <source>
        <dbReference type="SAM" id="MobiDB-lite"/>
    </source>
</evidence>